<dbReference type="AlphaFoldDB" id="A0A0H5G6X1"/>
<gene>
    <name evidence="1" type="ORF">ERS137941_00389</name>
</gene>
<name>A0A0H5G6X1_YEREN</name>
<proteinExistence type="predicted"/>
<evidence type="ECO:0000313" key="2">
    <source>
        <dbReference type="Proteomes" id="UP000048841"/>
    </source>
</evidence>
<organism evidence="1 2">
    <name type="scientific">Yersinia enterocolitica</name>
    <dbReference type="NCBI Taxonomy" id="630"/>
    <lineage>
        <taxon>Bacteria</taxon>
        <taxon>Pseudomonadati</taxon>
        <taxon>Pseudomonadota</taxon>
        <taxon>Gammaproteobacteria</taxon>
        <taxon>Enterobacterales</taxon>
        <taxon>Yersiniaceae</taxon>
        <taxon>Yersinia</taxon>
    </lineage>
</organism>
<sequence>MHSFAECIIIVNIKIEFSIRYSYINEMGVYCYLYMAGFSRGICFHI</sequence>
<accession>A0A0H5G6X1</accession>
<evidence type="ECO:0000313" key="1">
    <source>
        <dbReference type="EMBL" id="CFQ52519.1"/>
    </source>
</evidence>
<protein>
    <submittedName>
        <fullName evidence="1">Uncharacterized protein</fullName>
    </submittedName>
</protein>
<dbReference type="EMBL" id="CGBR01000002">
    <property type="protein sequence ID" value="CFQ52519.1"/>
    <property type="molecule type" value="Genomic_DNA"/>
</dbReference>
<dbReference type="Proteomes" id="UP000048841">
    <property type="component" value="Unassembled WGS sequence"/>
</dbReference>
<reference evidence="1 2" key="1">
    <citation type="submission" date="2015-03" db="EMBL/GenBank/DDBJ databases">
        <authorList>
            <person name="Murphy D."/>
        </authorList>
    </citation>
    <scope>NUCLEOTIDE SEQUENCE [LARGE SCALE GENOMIC DNA]</scope>
    <source>
        <strain evidence="1 2">IP26249</strain>
    </source>
</reference>